<reference evidence="3" key="1">
    <citation type="submission" date="2018-09" db="EMBL/GenBank/DDBJ databases">
        <title>Genome sequencing of strain 2DFWR-13.</title>
        <authorList>
            <person name="Heo J."/>
            <person name="Kim S.-J."/>
            <person name="Kwon S.-W."/>
        </authorList>
    </citation>
    <scope>NUCLEOTIDE SEQUENCE [LARGE SCALE GENOMIC DNA]</scope>
    <source>
        <strain evidence="3">2DFWR-13</strain>
    </source>
</reference>
<gene>
    <name evidence="2" type="ORF">D7I47_09800</name>
</gene>
<sequence length="558" mass="59954">MSLATLPGDPDAVAAAGSGYEHIAEAIARSVARLREVTDGSGRGHTVTALAERAEGVADKLGRAKPRYSTTGSALRTYAVALREAQRSAAGAASEQSSRQGSLNTHRYRLENLIDERQTAIMAGDAQHADELRDRIAYETHRVNELDGEVREAEQAYHRAVEYRDAAARTAIEAISPVLEDLKDTFGSVFHAWVDSLPGFLQQIGRWVEAILVPLITAIQEAIATIVSRIGYLITFVSLLVQVLQHLPPEMWLVLLAGVGLILFGGVVGVVLGSLIIGVLGAVVLLLTQSLAADLNQPTPVMTPVNKTPVSRESAEGRGDRYAQVMSDDNDLDELGGADMTVVEVIEVLDENGNRIGWRVILPSTQDWQEAGPIVGNDPTGDKGAMNDWGSNLALMLTPEQQAAYERAVIQAMQKAGVGPDDPVMLCGFSQGGILAGKMAADPNSPFNIQAVFAAGASIDGMKIPDDVAVLSLQHTGDVVPMLDGPLSNSSHRGDNWYTYYEDPPVATDQPHNALLYGDTARKLDGLGDPLVREIMEEQDMFFSQNERSTLYSGAEPR</sequence>
<proteinExistence type="predicted"/>
<dbReference type="RefSeq" id="WP_120762871.1">
    <property type="nucleotide sequence ID" value="NZ_CP032630.1"/>
</dbReference>
<keyword evidence="1" id="KW-1133">Transmembrane helix</keyword>
<dbReference type="KEGG" id="lyd:D7I47_09800"/>
<accession>A0A387B4F3</accession>
<keyword evidence="3" id="KW-1185">Reference proteome</keyword>
<dbReference type="OrthoDB" id="5095936at2"/>
<evidence type="ECO:0000256" key="1">
    <source>
        <dbReference type="SAM" id="Phobius"/>
    </source>
</evidence>
<feature type="transmembrane region" description="Helical" evidence="1">
    <location>
        <begin position="222"/>
        <end position="241"/>
    </location>
</feature>
<evidence type="ECO:0000313" key="3">
    <source>
        <dbReference type="Proteomes" id="UP000278886"/>
    </source>
</evidence>
<keyword evidence="1" id="KW-0812">Transmembrane</keyword>
<dbReference type="Gene3D" id="3.40.50.1820">
    <property type="entry name" value="alpha/beta hydrolase"/>
    <property type="match status" value="1"/>
</dbReference>
<dbReference type="Proteomes" id="UP000278886">
    <property type="component" value="Chromosome"/>
</dbReference>
<dbReference type="InterPro" id="IPR029058">
    <property type="entry name" value="AB_hydrolase_fold"/>
</dbReference>
<name>A0A387B4F3_9MICO</name>
<keyword evidence="1" id="KW-0472">Membrane</keyword>
<organism evidence="2 3">
    <name type="scientific">Protaetiibacter intestinalis</name>
    <dbReference type="NCBI Taxonomy" id="2419774"/>
    <lineage>
        <taxon>Bacteria</taxon>
        <taxon>Bacillati</taxon>
        <taxon>Actinomycetota</taxon>
        <taxon>Actinomycetes</taxon>
        <taxon>Micrococcales</taxon>
        <taxon>Microbacteriaceae</taxon>
        <taxon>Protaetiibacter</taxon>
    </lineage>
</organism>
<dbReference type="EMBL" id="CP032630">
    <property type="protein sequence ID" value="AYF98524.1"/>
    <property type="molecule type" value="Genomic_DNA"/>
</dbReference>
<protein>
    <submittedName>
        <fullName evidence="2">Uncharacterized protein</fullName>
    </submittedName>
</protein>
<dbReference type="AlphaFoldDB" id="A0A387B4F3"/>
<dbReference type="SUPFAM" id="SSF53474">
    <property type="entry name" value="alpha/beta-Hydrolases"/>
    <property type="match status" value="1"/>
</dbReference>
<evidence type="ECO:0000313" key="2">
    <source>
        <dbReference type="EMBL" id="AYF98524.1"/>
    </source>
</evidence>
<feature type="transmembrane region" description="Helical" evidence="1">
    <location>
        <begin position="253"/>
        <end position="286"/>
    </location>
</feature>